<dbReference type="AlphaFoldDB" id="A0A6A6XZU5"/>
<sequence>MAERVSSHSDLIPPRCSGETDPDADRIVRIPIFKRNIYVPSHGASSADLADFMWLLKFGGPEQWYERPEPVKLDRMTVLDAVGCLRCPPDELKALDNPRPLSLDVPQIWVSAALNTPTDDDVFDCMAGHGDFAGKCNQCTVGKREALEKTSLVYTLVLSTFQANEYYSGKNSLSGNGKNIYKMIRCGGREAAAAAAFYAAQDSI</sequence>
<accession>A0A6A6XZU5</accession>
<name>A0A6A6XZU5_9PEZI</name>
<evidence type="ECO:0000256" key="1">
    <source>
        <dbReference type="SAM" id="MobiDB-lite"/>
    </source>
</evidence>
<evidence type="ECO:0000313" key="4">
    <source>
        <dbReference type="RefSeq" id="XP_033568747.1"/>
    </source>
</evidence>
<protein>
    <submittedName>
        <fullName evidence="2 4">Uncharacterized protein</fullName>
    </submittedName>
</protein>
<reference evidence="4" key="2">
    <citation type="submission" date="2020-04" db="EMBL/GenBank/DDBJ databases">
        <authorList>
            <consortium name="NCBI Genome Project"/>
        </authorList>
    </citation>
    <scope>NUCLEOTIDE SEQUENCE</scope>
    <source>
        <strain evidence="4">CBS 304.34</strain>
    </source>
</reference>
<organism evidence="2">
    <name type="scientific">Mytilinidion resinicola</name>
    <dbReference type="NCBI Taxonomy" id="574789"/>
    <lineage>
        <taxon>Eukaryota</taxon>
        <taxon>Fungi</taxon>
        <taxon>Dikarya</taxon>
        <taxon>Ascomycota</taxon>
        <taxon>Pezizomycotina</taxon>
        <taxon>Dothideomycetes</taxon>
        <taxon>Pleosporomycetidae</taxon>
        <taxon>Mytilinidiales</taxon>
        <taxon>Mytilinidiaceae</taxon>
        <taxon>Mytilinidion</taxon>
    </lineage>
</organism>
<feature type="region of interest" description="Disordered" evidence="1">
    <location>
        <begin position="1"/>
        <end position="23"/>
    </location>
</feature>
<keyword evidence="3" id="KW-1185">Reference proteome</keyword>
<dbReference type="Proteomes" id="UP000504636">
    <property type="component" value="Unplaced"/>
</dbReference>
<reference evidence="2 4" key="1">
    <citation type="journal article" date="2020" name="Stud. Mycol.">
        <title>101 Dothideomycetes genomes: a test case for predicting lifestyles and emergence of pathogens.</title>
        <authorList>
            <person name="Haridas S."/>
            <person name="Albert R."/>
            <person name="Binder M."/>
            <person name="Bloem J."/>
            <person name="Labutti K."/>
            <person name="Salamov A."/>
            <person name="Andreopoulos B."/>
            <person name="Baker S."/>
            <person name="Barry K."/>
            <person name="Bills G."/>
            <person name="Bluhm B."/>
            <person name="Cannon C."/>
            <person name="Castanera R."/>
            <person name="Culley D."/>
            <person name="Daum C."/>
            <person name="Ezra D."/>
            <person name="Gonzalez J."/>
            <person name="Henrissat B."/>
            <person name="Kuo A."/>
            <person name="Liang C."/>
            <person name="Lipzen A."/>
            <person name="Lutzoni F."/>
            <person name="Magnuson J."/>
            <person name="Mondo S."/>
            <person name="Nolan M."/>
            <person name="Ohm R."/>
            <person name="Pangilinan J."/>
            <person name="Park H.-J."/>
            <person name="Ramirez L."/>
            <person name="Alfaro M."/>
            <person name="Sun H."/>
            <person name="Tritt A."/>
            <person name="Yoshinaga Y."/>
            <person name="Zwiers L.-H."/>
            <person name="Turgeon B."/>
            <person name="Goodwin S."/>
            <person name="Spatafora J."/>
            <person name="Crous P."/>
            <person name="Grigoriev I."/>
        </authorList>
    </citation>
    <scope>NUCLEOTIDE SEQUENCE</scope>
    <source>
        <strain evidence="2 4">CBS 304.34</strain>
    </source>
</reference>
<reference evidence="4" key="3">
    <citation type="submission" date="2025-04" db="UniProtKB">
        <authorList>
            <consortium name="RefSeq"/>
        </authorList>
    </citation>
    <scope>IDENTIFICATION</scope>
    <source>
        <strain evidence="4">CBS 304.34</strain>
    </source>
</reference>
<dbReference type="RefSeq" id="XP_033568747.1">
    <property type="nucleotide sequence ID" value="XM_033716297.1"/>
</dbReference>
<proteinExistence type="predicted"/>
<dbReference type="OrthoDB" id="3946340at2759"/>
<evidence type="ECO:0000313" key="2">
    <source>
        <dbReference type="EMBL" id="KAF2801783.1"/>
    </source>
</evidence>
<evidence type="ECO:0000313" key="3">
    <source>
        <dbReference type="Proteomes" id="UP000504636"/>
    </source>
</evidence>
<gene>
    <name evidence="2 4" type="ORF">BDZ99DRAFT_402630</name>
</gene>
<dbReference type="EMBL" id="MU003727">
    <property type="protein sequence ID" value="KAF2801783.1"/>
    <property type="molecule type" value="Genomic_DNA"/>
</dbReference>
<dbReference type="GeneID" id="54457190"/>